<proteinExistence type="predicted"/>
<dbReference type="PANTHER" id="PTHR46580:SF4">
    <property type="entry name" value="ATP_GTP-BINDING PROTEIN"/>
    <property type="match status" value="1"/>
</dbReference>
<feature type="region of interest" description="Disordered" evidence="2">
    <location>
        <begin position="329"/>
        <end position="376"/>
    </location>
</feature>
<dbReference type="InterPro" id="IPR013517">
    <property type="entry name" value="FG-GAP"/>
</dbReference>
<protein>
    <submittedName>
        <fullName evidence="4">Histidine kinase</fullName>
    </submittedName>
</protein>
<feature type="chain" id="PRO_5039144404" evidence="3">
    <location>
        <begin position="29"/>
        <end position="505"/>
    </location>
</feature>
<evidence type="ECO:0000256" key="1">
    <source>
        <dbReference type="ARBA" id="ARBA00022729"/>
    </source>
</evidence>
<organism evidence="4 5">
    <name type="scientific">Streptomyces aurantiacus</name>
    <dbReference type="NCBI Taxonomy" id="47760"/>
    <lineage>
        <taxon>Bacteria</taxon>
        <taxon>Bacillati</taxon>
        <taxon>Actinomycetota</taxon>
        <taxon>Actinomycetes</taxon>
        <taxon>Kitasatosporales</taxon>
        <taxon>Streptomycetaceae</taxon>
        <taxon>Streptomyces</taxon>
        <taxon>Streptomyces aurantiacus group</taxon>
    </lineage>
</organism>
<evidence type="ECO:0000256" key="3">
    <source>
        <dbReference type="SAM" id="SignalP"/>
    </source>
</evidence>
<dbReference type="PANTHER" id="PTHR46580">
    <property type="entry name" value="SENSOR KINASE-RELATED"/>
    <property type="match status" value="1"/>
</dbReference>
<dbReference type="InterPro" id="IPR028994">
    <property type="entry name" value="Integrin_alpha_N"/>
</dbReference>
<dbReference type="SUPFAM" id="SSF69318">
    <property type="entry name" value="Integrin alpha N-terminal domain"/>
    <property type="match status" value="1"/>
</dbReference>
<feature type="compositionally biased region" description="Basic and acidic residues" evidence="2">
    <location>
        <begin position="332"/>
        <end position="348"/>
    </location>
</feature>
<keyword evidence="4" id="KW-0808">Transferase</keyword>
<evidence type="ECO:0000313" key="4">
    <source>
        <dbReference type="EMBL" id="BCL25733.1"/>
    </source>
</evidence>
<sequence>MGSVRLKRMKPRTAFPAIAVTAVCVVLAPLTGCGSDTAGRKPSPSGGGASASGVPRAPTESRAPVSGKGAKDPDDINGDGFTDLVVPVSVGDDPDDPGGDQRVAVVYGSAKGLDPATRTVYGRQDLGLPASPQSRAGADSVTKEALVTADLDGDGFPDFVTSVAGEDATDDTSGGQITASRTVPYVTWGGPAGPGTKSGAKSEATEVRLPQSVTKLGVQSVVRGDFDGDGHHDLAALAYNQSSLVLLYGPFTRAGAPTRTDTGLPWQEGDLVADDIDPSGTPRATSLLLHGLSDGEQSGNILYSARRGTPLAGKGKELRLGNAHAFGDFDGDGQRDVAIGDDRSRNDEPGSDTEAPEVNGSLAVYPGSGGAPVTHRLPEVPKKLSTYYGPGGFAAADPDGDGRDGVLVATYEGATLIDGDRRTAVLRQGPAKADGKKTPAKWRHARHAGAADFDGDGKDELVLNWASGTVFGLYGENPTHWWITDGTTSRDRASFATTGFGAETS</sequence>
<dbReference type="Pfam" id="PF01839">
    <property type="entry name" value="FG-GAP"/>
    <property type="match status" value="1"/>
</dbReference>
<keyword evidence="1 3" id="KW-0732">Signal</keyword>
<evidence type="ECO:0000313" key="5">
    <source>
        <dbReference type="Proteomes" id="UP000516444"/>
    </source>
</evidence>
<dbReference type="AlphaFoldDB" id="A0A7G1NR51"/>
<dbReference type="Proteomes" id="UP000516444">
    <property type="component" value="Chromosome"/>
</dbReference>
<gene>
    <name evidence="4" type="ORF">GCM10017557_05920</name>
</gene>
<keyword evidence="5" id="KW-1185">Reference proteome</keyword>
<dbReference type="EMBL" id="AP023440">
    <property type="protein sequence ID" value="BCL25733.1"/>
    <property type="molecule type" value="Genomic_DNA"/>
</dbReference>
<keyword evidence="4" id="KW-0418">Kinase</keyword>
<accession>A0A7G1NR51</accession>
<dbReference type="KEGG" id="sgm:GCM10017557_05920"/>
<name>A0A7G1NR51_9ACTN</name>
<feature type="region of interest" description="Disordered" evidence="2">
    <location>
        <begin position="34"/>
        <end position="102"/>
    </location>
</feature>
<feature type="region of interest" description="Disordered" evidence="2">
    <location>
        <begin position="184"/>
        <end position="204"/>
    </location>
</feature>
<reference evidence="4 5" key="1">
    <citation type="journal article" date="2014" name="Int. J. Syst. Evol. Microbiol.">
        <title>Complete genome sequence of Corynebacterium casei LMG S-19264T (=DSM 44701T), isolated from a smear-ripened cheese.</title>
        <authorList>
            <consortium name="US DOE Joint Genome Institute (JGI-PGF)"/>
            <person name="Walter F."/>
            <person name="Albersmeier A."/>
            <person name="Kalinowski J."/>
            <person name="Ruckert C."/>
        </authorList>
    </citation>
    <scope>NUCLEOTIDE SEQUENCE [LARGE SCALE GENOMIC DNA]</scope>
    <source>
        <strain evidence="4 5">JCM 4677</strain>
    </source>
</reference>
<dbReference type="GO" id="GO:0016301">
    <property type="term" value="F:kinase activity"/>
    <property type="evidence" value="ECO:0007669"/>
    <property type="project" value="UniProtKB-KW"/>
</dbReference>
<dbReference type="Gene3D" id="2.130.10.130">
    <property type="entry name" value="Integrin alpha, N-terminal"/>
    <property type="match status" value="2"/>
</dbReference>
<evidence type="ECO:0000256" key="2">
    <source>
        <dbReference type="SAM" id="MobiDB-lite"/>
    </source>
</evidence>
<feature type="signal peptide" evidence="3">
    <location>
        <begin position="1"/>
        <end position="28"/>
    </location>
</feature>